<dbReference type="Gene3D" id="1.10.486.10">
    <property type="entry name" value="PCRA, domain 4"/>
    <property type="match status" value="1"/>
</dbReference>
<dbReference type="Gene3D" id="1.10.10.160">
    <property type="match status" value="1"/>
</dbReference>
<feature type="binding site" evidence="15">
    <location>
        <begin position="51"/>
        <end position="58"/>
    </location>
    <ligand>
        <name>ATP</name>
        <dbReference type="ChEBI" id="CHEBI:30616"/>
    </ligand>
</feature>
<evidence type="ECO:0000256" key="7">
    <source>
        <dbReference type="ARBA" id="ARBA00022839"/>
    </source>
</evidence>
<dbReference type="EMBL" id="BSDP01000001">
    <property type="protein sequence ID" value="GLI28437.1"/>
    <property type="molecule type" value="Genomic_DNA"/>
</dbReference>
<evidence type="ECO:0000259" key="17">
    <source>
        <dbReference type="PROSITE" id="PS51217"/>
    </source>
</evidence>
<evidence type="ECO:0000256" key="4">
    <source>
        <dbReference type="ARBA" id="ARBA00022763"/>
    </source>
</evidence>
<keyword evidence="4" id="KW-0227">DNA damage</keyword>
<evidence type="ECO:0000256" key="5">
    <source>
        <dbReference type="ARBA" id="ARBA00022801"/>
    </source>
</evidence>
<dbReference type="InterPro" id="IPR027417">
    <property type="entry name" value="P-loop_NTPase"/>
</dbReference>
<dbReference type="InterPro" id="IPR000212">
    <property type="entry name" value="DNA_helicase_UvrD/REP"/>
</dbReference>
<evidence type="ECO:0000256" key="6">
    <source>
        <dbReference type="ARBA" id="ARBA00022806"/>
    </source>
</evidence>
<dbReference type="Gene3D" id="3.90.320.10">
    <property type="match status" value="1"/>
</dbReference>
<dbReference type="GO" id="GO:0005524">
    <property type="term" value="F:ATP binding"/>
    <property type="evidence" value="ECO:0007669"/>
    <property type="project" value="UniProtKB-UniRule"/>
</dbReference>
<keyword evidence="6 15" id="KW-0347">Helicase</keyword>
<name>A0A9W6CXH4_9MICO</name>
<dbReference type="GO" id="GO:0003677">
    <property type="term" value="F:DNA binding"/>
    <property type="evidence" value="ECO:0007669"/>
    <property type="project" value="UniProtKB-KW"/>
</dbReference>
<feature type="domain" description="UvrD-like helicase ATP-binding" evidence="16">
    <location>
        <begin position="30"/>
        <end position="332"/>
    </location>
</feature>
<dbReference type="Proteomes" id="UP001144396">
    <property type="component" value="Unassembled WGS sequence"/>
</dbReference>
<keyword evidence="11" id="KW-0413">Isomerase</keyword>
<comment type="catalytic activity">
    <reaction evidence="14">
        <text>ATP + H2O = ADP + phosphate + H(+)</text>
        <dbReference type="Rhea" id="RHEA:13065"/>
        <dbReference type="ChEBI" id="CHEBI:15377"/>
        <dbReference type="ChEBI" id="CHEBI:15378"/>
        <dbReference type="ChEBI" id="CHEBI:30616"/>
        <dbReference type="ChEBI" id="CHEBI:43474"/>
        <dbReference type="ChEBI" id="CHEBI:456216"/>
        <dbReference type="EC" id="5.6.2.4"/>
    </reaction>
</comment>
<keyword evidence="3 15" id="KW-0547">Nucleotide-binding</keyword>
<dbReference type="Pfam" id="PF00580">
    <property type="entry name" value="UvrD-helicase"/>
    <property type="match status" value="1"/>
</dbReference>
<dbReference type="InterPro" id="IPR014016">
    <property type="entry name" value="UvrD-like_ATP-bd"/>
</dbReference>
<dbReference type="GO" id="GO:0000725">
    <property type="term" value="P:recombinational repair"/>
    <property type="evidence" value="ECO:0007669"/>
    <property type="project" value="TreeGrafter"/>
</dbReference>
<dbReference type="PANTHER" id="PTHR11070">
    <property type="entry name" value="UVRD / RECB / PCRA DNA HELICASE FAMILY MEMBER"/>
    <property type="match status" value="1"/>
</dbReference>
<evidence type="ECO:0000256" key="14">
    <source>
        <dbReference type="ARBA" id="ARBA00048988"/>
    </source>
</evidence>
<dbReference type="GO" id="GO:0043138">
    <property type="term" value="F:3'-5' DNA helicase activity"/>
    <property type="evidence" value="ECO:0007669"/>
    <property type="project" value="UniProtKB-EC"/>
</dbReference>
<keyword evidence="2" id="KW-0540">Nuclease</keyword>
<dbReference type="InterPro" id="IPR011604">
    <property type="entry name" value="PDDEXK-like_dom_sf"/>
</dbReference>
<keyword evidence="10" id="KW-0234">DNA repair</keyword>
<dbReference type="PROSITE" id="PS51198">
    <property type="entry name" value="UVRD_HELICASE_ATP_BIND"/>
    <property type="match status" value="1"/>
</dbReference>
<evidence type="ECO:0000259" key="16">
    <source>
        <dbReference type="PROSITE" id="PS51198"/>
    </source>
</evidence>
<organism evidence="18 19">
    <name type="scientific">Agromyces rhizosphaerae</name>
    <dbReference type="NCBI Taxonomy" id="88374"/>
    <lineage>
        <taxon>Bacteria</taxon>
        <taxon>Bacillati</taxon>
        <taxon>Actinomycetota</taxon>
        <taxon>Actinomycetes</taxon>
        <taxon>Micrococcales</taxon>
        <taxon>Microbacteriaceae</taxon>
        <taxon>Agromyces</taxon>
    </lineage>
</organism>
<dbReference type="InterPro" id="IPR013986">
    <property type="entry name" value="DExx_box_DNA_helicase_dom_sf"/>
</dbReference>
<keyword evidence="7" id="KW-0269">Exonuclease</keyword>
<dbReference type="Pfam" id="PF12705">
    <property type="entry name" value="PDDEXK_1"/>
    <property type="match status" value="1"/>
</dbReference>
<keyword evidence="9" id="KW-0238">DNA-binding</keyword>
<dbReference type="PROSITE" id="PS51217">
    <property type="entry name" value="UVRD_HELICASE_CTER"/>
    <property type="match status" value="1"/>
</dbReference>
<dbReference type="InterPro" id="IPR038726">
    <property type="entry name" value="PDDEXK_AddAB-type"/>
</dbReference>
<evidence type="ECO:0000256" key="13">
    <source>
        <dbReference type="ARBA" id="ARBA00034808"/>
    </source>
</evidence>
<comment type="caution">
    <text evidence="18">The sequence shown here is derived from an EMBL/GenBank/DDBJ whole genome shotgun (WGS) entry which is preliminary data.</text>
</comment>
<evidence type="ECO:0000256" key="1">
    <source>
        <dbReference type="ARBA" id="ARBA00009922"/>
    </source>
</evidence>
<dbReference type="AlphaFoldDB" id="A0A9W6CXH4"/>
<proteinExistence type="inferred from homology"/>
<evidence type="ECO:0000313" key="18">
    <source>
        <dbReference type="EMBL" id="GLI28437.1"/>
    </source>
</evidence>
<dbReference type="PANTHER" id="PTHR11070:SF59">
    <property type="entry name" value="DNA 3'-5' HELICASE"/>
    <property type="match status" value="1"/>
</dbReference>
<evidence type="ECO:0000256" key="11">
    <source>
        <dbReference type="ARBA" id="ARBA00023235"/>
    </source>
</evidence>
<evidence type="ECO:0000256" key="15">
    <source>
        <dbReference type="PROSITE-ProRule" id="PRU00560"/>
    </source>
</evidence>
<reference evidence="18" key="1">
    <citation type="submission" date="2022-12" db="EMBL/GenBank/DDBJ databases">
        <title>Reference genome sequencing for broad-spectrum identification of bacterial and archaeal isolates by mass spectrometry.</title>
        <authorList>
            <person name="Sekiguchi Y."/>
            <person name="Tourlousse D.M."/>
        </authorList>
    </citation>
    <scope>NUCLEOTIDE SEQUENCE</scope>
    <source>
        <strain evidence="18">14</strain>
    </source>
</reference>
<evidence type="ECO:0000256" key="2">
    <source>
        <dbReference type="ARBA" id="ARBA00022722"/>
    </source>
</evidence>
<evidence type="ECO:0000256" key="9">
    <source>
        <dbReference type="ARBA" id="ARBA00023125"/>
    </source>
</evidence>
<keyword evidence="5 15" id="KW-0378">Hydrolase</keyword>
<protein>
    <recommendedName>
        <fullName evidence="13">DNA 3'-5' helicase</fullName>
        <ecNumber evidence="13">5.6.2.4</ecNumber>
    </recommendedName>
</protein>
<dbReference type="GO" id="GO:0005829">
    <property type="term" value="C:cytosol"/>
    <property type="evidence" value="ECO:0007669"/>
    <property type="project" value="TreeGrafter"/>
</dbReference>
<dbReference type="EC" id="5.6.2.4" evidence="13"/>
<evidence type="ECO:0000256" key="10">
    <source>
        <dbReference type="ARBA" id="ARBA00023204"/>
    </source>
</evidence>
<feature type="domain" description="UvrD-like helicase C-terminal" evidence="17">
    <location>
        <begin position="336"/>
        <end position="640"/>
    </location>
</feature>
<evidence type="ECO:0000256" key="8">
    <source>
        <dbReference type="ARBA" id="ARBA00022840"/>
    </source>
</evidence>
<accession>A0A9W6CXH4</accession>
<evidence type="ECO:0000256" key="3">
    <source>
        <dbReference type="ARBA" id="ARBA00022741"/>
    </source>
</evidence>
<evidence type="ECO:0000313" key="19">
    <source>
        <dbReference type="Proteomes" id="UP001144396"/>
    </source>
</evidence>
<dbReference type="RefSeq" id="WP_281885820.1">
    <property type="nucleotide sequence ID" value="NZ_BSDP01000001.1"/>
</dbReference>
<evidence type="ECO:0000256" key="12">
    <source>
        <dbReference type="ARBA" id="ARBA00034617"/>
    </source>
</evidence>
<comment type="similarity">
    <text evidence="1">Belongs to the helicase family. UvrD subfamily.</text>
</comment>
<keyword evidence="19" id="KW-1185">Reference proteome</keyword>
<dbReference type="GO" id="GO:0004527">
    <property type="term" value="F:exonuclease activity"/>
    <property type="evidence" value="ECO:0007669"/>
    <property type="project" value="UniProtKB-KW"/>
</dbReference>
<dbReference type="SUPFAM" id="SSF52540">
    <property type="entry name" value="P-loop containing nucleoside triphosphate hydrolases"/>
    <property type="match status" value="1"/>
</dbReference>
<keyword evidence="8 15" id="KW-0067">ATP-binding</keyword>
<dbReference type="GO" id="GO:0033202">
    <property type="term" value="C:DNA helicase complex"/>
    <property type="evidence" value="ECO:0007669"/>
    <property type="project" value="TreeGrafter"/>
</dbReference>
<sequence>MEHADLTRPATPDESVALAAGAGAAAGGLLLDPEQRHVVELPEGRSAAVLGAPGTGKTTLAVEVVADRVLGRAYAPEHVLVLASSRRAATALRDRIALRLGVPTNGPLARTANSVAFQVVRGALADADPTLLTGGEHDRIIADLIEGAIDDGAGPAWPDALGPDVRRLRGFRTELRDLLMRATEHGIGPHDLRRLGASAGVPAWEAAADFADEYADVKDQFRDSRFDAAELLAFGAAVVGDSVHDPEALVALGPLAEARCIVVDDAQDATEGTIALLRAFVHRGASVIALGDPDVAANAFRGGRADLLGGLGPALGLPDVERVVLGHVRRGRPEIHGVVAAATSRIGTALGGPQRAARLVADAREADAGMAPLVRIDAPSHAAECADIAALLRERHLLDGVPWSRMAVVLRSGGEIAAVERALSVADVPTRTTAARAALRDEAAAALLLRAASYVVDREPLTPDLAAALLAGPLGRLDGVGLRRLRLALRRDELAAGGDRTGDELLVEALGVAGGFETIDDRVARRAGRLGRVLADARRVADAGGTIEEVLWAIWDGTGLAAEWAAQASGHGLLAEEANRALDAAVALFASAERFVERLPGAPARRFLDDVLGSDVPEDSLAPRRSDETVLVCSPQALVGGEYDVVVIAGLQDGVWPNLRPRGSLLRADRLAAVAAADRAGEPVGHVVDRTVADERAEVRGDELRLFALAASRADRQLVLSCTSNDDEQPSVLMAFADVPTAPRRRRPLHLRRLVATLRRELAATGSAEAAQALARLAEAGVPGADPAEWYGLGEPSTDAPLVDLDGDLEARVHVSPSQIEKAEASPVAWFVDAVAQTPSGLAASLGTIVHAVVEEASALPPDELGVEAVWAGIEARWGELRFDAPWLDARERRSARAMAEGAAEYLAGFADDGKVLLGAEGRFSLELGRTVLRGTVDRVERSADGTVVIVDLKTGRRVPTAGAMPEHPQLAAYQAAARDGAVPLGDGELGGAKLVFVAKPASGRAYSERAQQPFDDEAAAAFAERVEAAGRIMAGSTFDGPLELGYRSPLGAWEYRVQLVKAVSA</sequence>
<gene>
    <name evidence="18" type="ORF">ARHIZOSPH14_26790</name>
</gene>
<dbReference type="Gene3D" id="3.40.50.300">
    <property type="entry name" value="P-loop containing nucleotide triphosphate hydrolases"/>
    <property type="match status" value="2"/>
</dbReference>
<comment type="catalytic activity">
    <reaction evidence="12">
        <text>Couples ATP hydrolysis with the unwinding of duplex DNA by translocating in the 3'-5' direction.</text>
        <dbReference type="EC" id="5.6.2.4"/>
    </reaction>
</comment>
<dbReference type="InterPro" id="IPR014017">
    <property type="entry name" value="DNA_helicase_UvrD-like_C"/>
</dbReference>